<evidence type="ECO:0000256" key="2">
    <source>
        <dbReference type="ARBA" id="ARBA00022549"/>
    </source>
</evidence>
<dbReference type="EMBL" id="CP001037">
    <property type="protein sequence ID" value="ACC84158.1"/>
    <property type="molecule type" value="Genomic_DNA"/>
</dbReference>
<evidence type="ECO:0000259" key="6">
    <source>
        <dbReference type="Pfam" id="PF01347"/>
    </source>
</evidence>
<keyword evidence="5" id="KW-1133">Transmembrane helix</keyword>
<evidence type="ECO:0000313" key="7">
    <source>
        <dbReference type="EMBL" id="ACC84158.1"/>
    </source>
</evidence>
<dbReference type="Gene3D" id="3.40.50.300">
    <property type="entry name" value="P-loop containing nucleotide triphosphate hydrolases"/>
    <property type="match status" value="1"/>
</dbReference>
<sequence>MYLHIIKKRSSPFFLFPFILLLTLLLALPWVSAKEQPKPKPEAWQINGIVAALDDRHEGVKSLALDQVSQYEMQDLKTLVKKPEDIARKILSIFKDKSVATSIRVSAGYALSNLGDLAKPYVKDIAAILKDKSVKVSVRAGAASVLGNLGDAPKPYVKDIVDILKDQSVDFSTGFNLILVLANLGEPAKPYIKDITDFLKHKNTDSSITIYFSSGNYSASRFSPLANLGDAAKPYLKEIANILKDKTADAQVRSRAAFVFAYFGQATQPYIKDILNFIQDKTVDVDVRSTVVDALVNTGKATQPYAQDIVNIFKNKSVDSAIRSQIAPTLDNLGDAAKLYVKDIADILKDKSVDNSLRSSAANALSNLGDAAKPYVKDIADILKDKSVDNSLRSSAANALSNLGDAAKLYVKDIADILKDKSVDNSLRSSAANALSDLGDAAKPYAKDITDILKDKSVEPSFRSSAAYALSYLEEAAQPYIKDILDFIQDKTIENQISSQVDKSMAVYALGNLGKVAQPYVKDIVKILKDKSIETSLRSNLARALEKIEQLDLNSVIVILDNVYYVGQSEFQQWRFSTYFLGGGTEDVTTLLKWLGRPKTIPEKLNHDEGVKTLEVFRKIWEPSKELVRLQEDLAKQIAVVARKVSWQPQDIVILETHYNNLKNVGYNEADSLQSVIINLKTWQWLFNARTTILIHAAFWLVLIFAYPKFPQVQAIFFWNPWVRRILGVGYVGLILTWVPFFREKLFEPFKPSLLADAGLDNFNPEAYFPNSKVKVPGVDEPVQITQVLPNIKGQVILEGDSGLGKSMFLRYLVKTSGRLVVYLPARKCDKGVIEAIQAKLHGQAQDADFLKNLIYSGALDICIDGLNEVTADTRAKICQFAESYFRGNIIMTTQPLEWTPPSTAKIYKLLPLEEPQIQQFLISRQPRLPKNAKVQGTDYEQATASFLTKALSNQQSPQELSAIEKVLSNPMDLTVVALMLSQGEYPDLFHLQQHQYQLMAAEYLQEWKQEFPLKKFSDAVYQMRLNDEQALPADEFYQVLQSLEDDKYKMVVSRQWQDEKGEAKREWYFRHDKIMDFFLVQSFLGESEEAKNRLLDHMDDPRFRGVYFLLATLLPLDAAKELKEKLVQYAADTKDHTVSDTFVQLLRPRS</sequence>
<dbReference type="PANTHER" id="PTHR12697">
    <property type="entry name" value="PBS LYASE HEAT-LIKE PROTEIN"/>
    <property type="match status" value="1"/>
</dbReference>
<comment type="similarity">
    <text evidence="1">Belongs to the CpcE/RpcE/PecE family.</text>
</comment>
<keyword evidence="4 7" id="KW-0456">Lyase</keyword>
<protein>
    <submittedName>
        <fullName evidence="7">PBS lyase HEAT domain protein repeat-containing protein</fullName>
    </submittedName>
</protein>
<keyword evidence="5" id="KW-0812">Transmembrane</keyword>
<dbReference type="InterPro" id="IPR001747">
    <property type="entry name" value="Vitellogenin_N"/>
</dbReference>
<dbReference type="HOGENOM" id="CLU_009660_0_0_3"/>
<reference evidence="7 8" key="2">
    <citation type="journal article" date="2013" name="Plant Physiol.">
        <title>A Nostoc punctiforme Sugar Transporter Necessary to Establish a Cyanobacterium-Plant Symbiosis.</title>
        <authorList>
            <person name="Ekman M."/>
            <person name="Picossi S."/>
            <person name="Campbell E.L."/>
            <person name="Meeks J.C."/>
            <person name="Flores E."/>
        </authorList>
    </citation>
    <scope>NUCLEOTIDE SEQUENCE [LARGE SCALE GENOMIC DNA]</scope>
    <source>
        <strain evidence="8">ATCC 29133 / PCC 73102</strain>
    </source>
</reference>
<keyword evidence="3" id="KW-0605">Phycobilisome</keyword>
<dbReference type="InterPro" id="IPR027417">
    <property type="entry name" value="P-loop_NTPase"/>
</dbReference>
<dbReference type="PhylomeDB" id="B2JA83"/>
<evidence type="ECO:0000256" key="5">
    <source>
        <dbReference type="SAM" id="Phobius"/>
    </source>
</evidence>
<dbReference type="GO" id="GO:0030089">
    <property type="term" value="C:phycobilisome"/>
    <property type="evidence" value="ECO:0007669"/>
    <property type="project" value="UniProtKB-KW"/>
</dbReference>
<dbReference type="AlphaFoldDB" id="B2JA83"/>
<accession>B2JA83</accession>
<dbReference type="SUPFAM" id="SSF52540">
    <property type="entry name" value="P-loop containing nucleoside triphosphate hydrolases"/>
    <property type="match status" value="1"/>
</dbReference>
<dbReference type="EnsemblBacteria" id="ACC84158">
    <property type="protein sequence ID" value="ACC84158"/>
    <property type="gene ID" value="Npun_R5860"/>
</dbReference>
<evidence type="ECO:0000256" key="4">
    <source>
        <dbReference type="ARBA" id="ARBA00023239"/>
    </source>
</evidence>
<dbReference type="InterPro" id="IPR004155">
    <property type="entry name" value="PBS_lyase_HEAT"/>
</dbReference>
<dbReference type="InterPro" id="IPR016024">
    <property type="entry name" value="ARM-type_fold"/>
</dbReference>
<dbReference type="KEGG" id="npu:Npun_R5860"/>
<name>B2JA83_NOSP7</name>
<feature type="domain" description="Vitellogenin" evidence="6">
    <location>
        <begin position="233"/>
        <end position="470"/>
    </location>
</feature>
<dbReference type="Pfam" id="PF01347">
    <property type="entry name" value="Vitellogenin_N"/>
    <property type="match status" value="1"/>
</dbReference>
<keyword evidence="8" id="KW-1185">Reference proteome</keyword>
<feature type="transmembrane region" description="Helical" evidence="5">
    <location>
        <begin position="693"/>
        <end position="710"/>
    </location>
</feature>
<dbReference type="GO" id="GO:0016829">
    <property type="term" value="F:lyase activity"/>
    <property type="evidence" value="ECO:0007669"/>
    <property type="project" value="UniProtKB-KW"/>
</dbReference>
<gene>
    <name evidence="7" type="ordered locus">Npun_R5860</name>
</gene>
<dbReference type="OrthoDB" id="448481at2"/>
<dbReference type="GO" id="GO:0016491">
    <property type="term" value="F:oxidoreductase activity"/>
    <property type="evidence" value="ECO:0007669"/>
    <property type="project" value="TreeGrafter"/>
</dbReference>
<dbReference type="SUPFAM" id="SSF48371">
    <property type="entry name" value="ARM repeat"/>
    <property type="match status" value="1"/>
</dbReference>
<keyword evidence="5" id="KW-0472">Membrane</keyword>
<keyword evidence="2" id="KW-0042">Antenna complex</keyword>
<dbReference type="eggNOG" id="COG1413">
    <property type="taxonomic scope" value="Bacteria"/>
</dbReference>
<dbReference type="Gene3D" id="1.25.10.10">
    <property type="entry name" value="Leucine-rich Repeat Variant"/>
    <property type="match status" value="3"/>
</dbReference>
<dbReference type="eggNOG" id="COG5635">
    <property type="taxonomic scope" value="Bacteria"/>
</dbReference>
<dbReference type="RefSeq" id="WP_012412101.1">
    <property type="nucleotide sequence ID" value="NC_010628.1"/>
</dbReference>
<evidence type="ECO:0000256" key="3">
    <source>
        <dbReference type="ARBA" id="ARBA00022738"/>
    </source>
</evidence>
<evidence type="ECO:0000256" key="1">
    <source>
        <dbReference type="ARBA" id="ARBA00009299"/>
    </source>
</evidence>
<dbReference type="PANTHER" id="PTHR12697:SF5">
    <property type="entry name" value="DEOXYHYPUSINE HYDROXYLASE"/>
    <property type="match status" value="1"/>
</dbReference>
<dbReference type="InterPro" id="IPR011989">
    <property type="entry name" value="ARM-like"/>
</dbReference>
<proteinExistence type="inferred from homology"/>
<organism evidence="7 8">
    <name type="scientific">Nostoc punctiforme (strain ATCC 29133 / PCC 73102)</name>
    <dbReference type="NCBI Taxonomy" id="63737"/>
    <lineage>
        <taxon>Bacteria</taxon>
        <taxon>Bacillati</taxon>
        <taxon>Cyanobacteriota</taxon>
        <taxon>Cyanophyceae</taxon>
        <taxon>Nostocales</taxon>
        <taxon>Nostocaceae</taxon>
        <taxon>Nostoc</taxon>
    </lineage>
</organism>
<reference evidence="8" key="1">
    <citation type="submission" date="2008-04" db="EMBL/GenBank/DDBJ databases">
        <title>Complete sequence of chromosome of Nostoc punctiforme ATCC 29133.</title>
        <authorList>
            <consortium name="US DOE Joint Genome Institute"/>
            <person name="Copeland A."/>
            <person name="Lucas S."/>
            <person name="Lapidus A."/>
            <person name="Glavina del Rio T."/>
            <person name="Dalin E."/>
            <person name="Tice H."/>
            <person name="Pitluck S."/>
            <person name="Chain P."/>
            <person name="Malfatti S."/>
            <person name="Shin M."/>
            <person name="Vergez L."/>
            <person name="Schmutz J."/>
            <person name="Larimer F."/>
            <person name="Land M."/>
            <person name="Hauser L."/>
            <person name="Kyrpides N."/>
            <person name="Kim E."/>
            <person name="Meeks J.C."/>
            <person name="Elhai J."/>
            <person name="Campbell E.L."/>
            <person name="Thiel T."/>
            <person name="Longmire J."/>
            <person name="Potts M."/>
            <person name="Atlas R."/>
        </authorList>
    </citation>
    <scope>NUCLEOTIDE SEQUENCE [LARGE SCALE GENOMIC DNA]</scope>
    <source>
        <strain evidence="8">ATCC 29133 / PCC 73102</strain>
    </source>
</reference>
<dbReference type="GO" id="GO:0005319">
    <property type="term" value="F:lipid transporter activity"/>
    <property type="evidence" value="ECO:0007669"/>
    <property type="project" value="InterPro"/>
</dbReference>
<dbReference type="Proteomes" id="UP000001191">
    <property type="component" value="Chromosome"/>
</dbReference>
<evidence type="ECO:0000313" key="8">
    <source>
        <dbReference type="Proteomes" id="UP000001191"/>
    </source>
</evidence>
<feature type="transmembrane region" description="Helical" evidence="5">
    <location>
        <begin position="722"/>
        <end position="742"/>
    </location>
</feature>
<dbReference type="SMART" id="SM00567">
    <property type="entry name" value="EZ_HEAT"/>
    <property type="match status" value="8"/>
</dbReference>
<dbReference type="STRING" id="63737.Npun_R5860"/>